<comment type="similarity">
    <text evidence="1">Belongs to the sel-1 family.</text>
</comment>
<dbReference type="InterPro" id="IPR006597">
    <property type="entry name" value="Sel1-like"/>
</dbReference>
<feature type="compositionally biased region" description="Polar residues" evidence="2">
    <location>
        <begin position="619"/>
        <end position="637"/>
    </location>
</feature>
<dbReference type="PANTHER" id="PTHR11102">
    <property type="entry name" value="SEL-1-LIKE PROTEIN"/>
    <property type="match status" value="1"/>
</dbReference>
<evidence type="ECO:0000313" key="4">
    <source>
        <dbReference type="Proteomes" id="UP000603453"/>
    </source>
</evidence>
<evidence type="ECO:0000256" key="1">
    <source>
        <dbReference type="ARBA" id="ARBA00038101"/>
    </source>
</evidence>
<dbReference type="InterPro" id="IPR050767">
    <property type="entry name" value="Sel1_AlgK"/>
</dbReference>
<dbReference type="Proteomes" id="UP000603453">
    <property type="component" value="Unassembled WGS sequence"/>
</dbReference>
<dbReference type="OrthoDB" id="2384430at2759"/>
<proteinExistence type="inferred from homology"/>
<dbReference type="AlphaFoldDB" id="A0A8H7V169"/>
<dbReference type="SUPFAM" id="SSF81901">
    <property type="entry name" value="HCP-like"/>
    <property type="match status" value="3"/>
</dbReference>
<gene>
    <name evidence="3" type="ORF">INT47_012183</name>
</gene>
<dbReference type="InterPro" id="IPR011990">
    <property type="entry name" value="TPR-like_helical_dom_sf"/>
</dbReference>
<dbReference type="SMART" id="SM00671">
    <property type="entry name" value="SEL1"/>
    <property type="match status" value="16"/>
</dbReference>
<evidence type="ECO:0000256" key="2">
    <source>
        <dbReference type="SAM" id="MobiDB-lite"/>
    </source>
</evidence>
<feature type="region of interest" description="Disordered" evidence="2">
    <location>
        <begin position="619"/>
        <end position="643"/>
    </location>
</feature>
<dbReference type="Gene3D" id="1.25.40.10">
    <property type="entry name" value="Tetratricopeptide repeat domain"/>
    <property type="match status" value="6"/>
</dbReference>
<reference evidence="3" key="1">
    <citation type="submission" date="2020-12" db="EMBL/GenBank/DDBJ databases">
        <title>Metabolic potential, ecology and presence of endohyphal bacteria is reflected in genomic diversity of Mucoromycotina.</title>
        <authorList>
            <person name="Muszewska A."/>
            <person name="Okrasinska A."/>
            <person name="Steczkiewicz K."/>
            <person name="Drgas O."/>
            <person name="Orlowska M."/>
            <person name="Perlinska-Lenart U."/>
            <person name="Aleksandrzak-Piekarczyk T."/>
            <person name="Szatraj K."/>
            <person name="Zielenkiewicz U."/>
            <person name="Pilsyk S."/>
            <person name="Malc E."/>
            <person name="Mieczkowski P."/>
            <person name="Kruszewska J.S."/>
            <person name="Biernat P."/>
            <person name="Pawlowska J."/>
        </authorList>
    </citation>
    <scope>NUCLEOTIDE SEQUENCE</scope>
    <source>
        <strain evidence="3">WA0000017839</strain>
    </source>
</reference>
<sequence length="744" mass="83764">MSNSETAVECDPDIDRRPLADIEHEKNSAFYDGLLHETRQGFLTSCCNALRCYLRAGSNGHGTANYRAALILYFGSHDVQQDFCRALRLFQLYVDGQNYDNQARSNESNAYYYMARIYYHGLGVDRDLEKAFQLFKISADQGQAKAQCQLGNMYCTGEIMPQNDNLAFALFEKAANQDDSIAQNNLGVFYIEGRVSPPNRDKALYWFKRAARKKNPFIQLNIAEMFRQGLEGDKDYVSALYWMELSGSQRCSKAQLEVGLCHLYGRGTEQNSGQAVIWLTKAVNNDGNPAALYTLGLMHMQGLGIRKNSAVAFGYFMESAAQNYSEGQTQLGLYYLANKNFIKAREYFEKAALNDNNPAAQYHLGCLYSSGQGVKINHELAFHWFLKSAFQNFPDAQNSVGECYVKGVGTTRNYENSLFWFKESISVNENATGLYNLGLMYYYGRGVEVDYNYAFYNCFIKSAEKKHSDAENQVGHCYRFGHGTPQDFVRAMHWYRISLKNNKNAFAQCSIGDMHLNGLGVNKDASLALSFFVKSAKQGCSFGQYMLGKCHEEGYGTPQNYEKAMSCYLAADENDENAQAQFGIGRLYSRGYGVAQCQDLSKFWFKRAADQGFVEAQQELANPTTHKNTNSEKSANLNEKKPSSVLKILHRDETSIKPLPLSVNDEPLNPEGGILDFAHLTVNSPRQAEPDKFFHLPVTSVYTTSAFPEINETSPSVFHIENMFLNLSAGNTKISRHLGRSRSL</sequence>
<protein>
    <submittedName>
        <fullName evidence="3">Uncharacterized protein</fullName>
    </submittedName>
</protein>
<dbReference type="PANTHER" id="PTHR11102:SF160">
    <property type="entry name" value="ERAD-ASSOCIATED E3 UBIQUITIN-PROTEIN LIGASE COMPONENT HRD3"/>
    <property type="match status" value="1"/>
</dbReference>
<evidence type="ECO:0000313" key="3">
    <source>
        <dbReference type="EMBL" id="KAG2199583.1"/>
    </source>
</evidence>
<keyword evidence="4" id="KW-1185">Reference proteome</keyword>
<dbReference type="EMBL" id="JAEPRD010000094">
    <property type="protein sequence ID" value="KAG2199583.1"/>
    <property type="molecule type" value="Genomic_DNA"/>
</dbReference>
<dbReference type="Pfam" id="PF08238">
    <property type="entry name" value="Sel1"/>
    <property type="match status" value="15"/>
</dbReference>
<accession>A0A8H7V169</accession>
<name>A0A8H7V169_9FUNG</name>
<organism evidence="3 4">
    <name type="scientific">Mucor saturninus</name>
    <dbReference type="NCBI Taxonomy" id="64648"/>
    <lineage>
        <taxon>Eukaryota</taxon>
        <taxon>Fungi</taxon>
        <taxon>Fungi incertae sedis</taxon>
        <taxon>Mucoromycota</taxon>
        <taxon>Mucoromycotina</taxon>
        <taxon>Mucoromycetes</taxon>
        <taxon>Mucorales</taxon>
        <taxon>Mucorineae</taxon>
        <taxon>Mucoraceae</taxon>
        <taxon>Mucor</taxon>
    </lineage>
</organism>
<comment type="caution">
    <text evidence="3">The sequence shown here is derived from an EMBL/GenBank/DDBJ whole genome shotgun (WGS) entry which is preliminary data.</text>
</comment>